<feature type="domain" description="6-phosphogluconate dehydrogenase NADP-binding" evidence="12">
    <location>
        <begin position="8"/>
        <end position="162"/>
    </location>
</feature>
<evidence type="ECO:0000256" key="10">
    <source>
        <dbReference type="ARBA" id="ARBA00039407"/>
    </source>
</evidence>
<dbReference type="Pfam" id="PF01116">
    <property type="entry name" value="F_bP_aldolase"/>
    <property type="match status" value="1"/>
</dbReference>
<dbReference type="Gene3D" id="3.40.50.10840">
    <property type="entry name" value="Putative sugar-binding, N-terminal domain"/>
    <property type="match status" value="1"/>
</dbReference>
<dbReference type="InterPro" id="IPR002204">
    <property type="entry name" value="3-OH-isobutyrate_DH-rel_CS"/>
</dbReference>
<feature type="domain" description="3-hydroxyisobutyrate dehydrogenase-like NAD-binding" evidence="14">
    <location>
        <begin position="169"/>
        <end position="279"/>
    </location>
</feature>
<dbReference type="InterPro" id="IPR031475">
    <property type="entry name" value="NBD_C"/>
</dbReference>
<evidence type="ECO:0000256" key="9">
    <source>
        <dbReference type="ARBA" id="ARBA00038870"/>
    </source>
</evidence>
<dbReference type="InterPro" id="IPR006115">
    <property type="entry name" value="6PGDH_NADP-bd"/>
</dbReference>
<dbReference type="PANTHER" id="PTHR43060">
    <property type="entry name" value="3-HYDROXYISOBUTYRATE DEHYDROGENASE-LIKE 1, MITOCHONDRIAL-RELATED"/>
    <property type="match status" value="1"/>
</dbReference>
<proteinExistence type="inferred from homology"/>
<dbReference type="InterPro" id="IPR050006">
    <property type="entry name" value="LtnD"/>
</dbReference>
<dbReference type="GO" id="GO:0050661">
    <property type="term" value="F:NADP binding"/>
    <property type="evidence" value="ECO:0007669"/>
    <property type="project" value="InterPro"/>
</dbReference>
<accession>A0A6P8EHD0</accession>
<dbReference type="Gene3D" id="3.40.980.20">
    <property type="entry name" value="Four-carbon acid sugar kinase, nucleotide binding domain"/>
    <property type="match status" value="1"/>
</dbReference>
<protein>
    <recommendedName>
        <fullName evidence="10">L-threonate dehydrogenase</fullName>
        <ecNumber evidence="9">1.1.1.411</ecNumber>
    </recommendedName>
</protein>
<comment type="function">
    <text evidence="7">Catalyzes oxidation of L-threonate to 2-oxo-tetronate. Can use either NAD(+) or NADP(+) as cosubstrate, with a preference for NAD(+).</text>
</comment>
<dbReference type="InterPro" id="IPR000771">
    <property type="entry name" value="FBA_II"/>
</dbReference>
<keyword evidence="2" id="KW-0808">Transferase</keyword>
<comment type="similarity">
    <text evidence="8">Belongs to the HIBADH-related family. L-threonate dehydrogenase subfamily.</text>
</comment>
<feature type="domain" description="Four-carbon acid sugar kinase nucleotide binding" evidence="15">
    <location>
        <begin position="918"/>
        <end position="1083"/>
    </location>
</feature>
<evidence type="ECO:0000256" key="8">
    <source>
        <dbReference type="ARBA" id="ARBA00037979"/>
    </source>
</evidence>
<dbReference type="GO" id="GO:0016301">
    <property type="term" value="F:kinase activity"/>
    <property type="evidence" value="ECO:0007669"/>
    <property type="project" value="UniProtKB-KW"/>
</dbReference>
<dbReference type="Gene3D" id="3.40.50.720">
    <property type="entry name" value="NAD(P)-binding Rossmann-like Domain"/>
    <property type="match status" value="2"/>
</dbReference>
<reference evidence="16" key="1">
    <citation type="journal article" date="2020" name="Plant Biotechnol. J.">
        <title>The pomegranate (Punica granatum L.) draft genome dissects genetic divergence between soft- and hard-seeded cultivars.</title>
        <authorList>
            <person name="Luo X."/>
            <person name="Li H."/>
            <person name="Wu Z."/>
            <person name="Yao W."/>
            <person name="Zhao P."/>
            <person name="Cao D."/>
            <person name="Yu H."/>
            <person name="Li K."/>
            <person name="Poudel K."/>
            <person name="Zhao D."/>
            <person name="Zhang F."/>
            <person name="Xia X."/>
            <person name="Chen L."/>
            <person name="Wang Q."/>
            <person name="Jing D."/>
            <person name="Cao S."/>
        </authorList>
    </citation>
    <scope>NUCLEOTIDE SEQUENCE [LARGE SCALE GENOMIC DNA]</scope>
    <source>
        <strain evidence="16">cv. Tunisia</strain>
    </source>
</reference>
<dbReference type="InterPro" id="IPR037051">
    <property type="entry name" value="4-carb_acid_sugar_kinase_N_sf"/>
</dbReference>
<keyword evidence="5" id="KW-0067">ATP-binding</keyword>
<dbReference type="GO" id="GO:0016832">
    <property type="term" value="F:aldehyde-lyase activity"/>
    <property type="evidence" value="ECO:0007669"/>
    <property type="project" value="InterPro"/>
</dbReference>
<keyword evidence="16" id="KW-1185">Reference proteome</keyword>
<dbReference type="OrthoDB" id="48988at2759"/>
<dbReference type="InterPro" id="IPR008927">
    <property type="entry name" value="6-PGluconate_DH-like_C_sf"/>
</dbReference>
<dbReference type="RefSeq" id="XP_031404846.1">
    <property type="nucleotide sequence ID" value="XM_031548986.1"/>
</dbReference>
<evidence type="ECO:0000256" key="6">
    <source>
        <dbReference type="ARBA" id="ARBA00023277"/>
    </source>
</evidence>
<dbReference type="InterPro" id="IPR029154">
    <property type="entry name" value="HIBADH-like_NADP-bd"/>
</dbReference>
<dbReference type="GO" id="GO:0016616">
    <property type="term" value="F:oxidoreductase activity, acting on the CH-OH group of donors, NAD or NADP as acceptor"/>
    <property type="evidence" value="ECO:0007669"/>
    <property type="project" value="InterPro"/>
</dbReference>
<organism evidence="16 17">
    <name type="scientific">Punica granatum</name>
    <name type="common">Pomegranate</name>
    <dbReference type="NCBI Taxonomy" id="22663"/>
    <lineage>
        <taxon>Eukaryota</taxon>
        <taxon>Viridiplantae</taxon>
        <taxon>Streptophyta</taxon>
        <taxon>Embryophyta</taxon>
        <taxon>Tracheophyta</taxon>
        <taxon>Spermatophyta</taxon>
        <taxon>Magnoliopsida</taxon>
        <taxon>eudicotyledons</taxon>
        <taxon>Gunneridae</taxon>
        <taxon>Pentapetalae</taxon>
        <taxon>rosids</taxon>
        <taxon>malvids</taxon>
        <taxon>Myrtales</taxon>
        <taxon>Lythraceae</taxon>
        <taxon>Punica</taxon>
    </lineage>
</organism>
<comment type="similarity">
    <text evidence="1">Belongs to the four-carbon acid sugar kinase family.</text>
</comment>
<dbReference type="Proteomes" id="UP000515151">
    <property type="component" value="Chromosome 7"/>
</dbReference>
<dbReference type="Gene3D" id="3.20.20.70">
    <property type="entry name" value="Aldolase class I"/>
    <property type="match status" value="1"/>
</dbReference>
<keyword evidence="3" id="KW-0547">Nucleotide-binding</keyword>
<evidence type="ECO:0000256" key="3">
    <source>
        <dbReference type="ARBA" id="ARBA00022741"/>
    </source>
</evidence>
<dbReference type="PANTHER" id="PTHR43060:SF17">
    <property type="entry name" value="L-THREONATE DEHYDROGENASE"/>
    <property type="match status" value="1"/>
</dbReference>
<sequence length="1375" mass="147681">MGSEEAVVGFVGLDAVSLEMASSLLCSGFKVQAFEIDGPLMDGFQKNGDRCSSPTEAAKGAVALIVLISHPDQINDLFFGPEGACKGLQEDAVVILHSTVLPSHIEKLEKRLTDECKVARVVDAYVFKGASDGGKLLITCSGKSDAVSSARPILSAISDKLFIFYEEIGAASKTKLVNELLEAIHLVASVEAISMGCKASVHPWIIYDIISNAAGNSWVFKNHVPHLLRGLHTKNNFLDPVIQNLGAVLDVAKTHSFPLPLLAVAHQQLVLAHSHQDEVDGDLPVIKIWEKVFGVDITSAANMEPYHPEQLAEQIIANSSTVKRIGFIGLGAMGFGMATNLLKKNFTVIGFDVYKPTLTRFSEAGGLTGHTPAEASKGIDVMVIMVTNETQAESVLFGESGAVSALPAGASIILSSTVSPSFVSQLERRLQGEGKGLKLVDAPVSGGVKRAAEGTLTIMASGTDEALHSTGSVLSAMSEKLYVIKGGCGAGSGVKMVNQLLAGVHIASAAEAMALGARLGLNTRVLFDVIKNSGGDSWMFENRVPHMLDNDYTPYSALDIFVKDLGIVARECSAHKVPLHMATVAYQLFVSGSAAGWGRQDDAGVVKVYEMLTGVHVEAKLPVLKKEDTLKSLPLEWPVDPTEDIRKLNQNSSKTLVVLDDDPTGTQTVHDIEVLTEWTVESLVNQFTKRPTCLFILTNSRALSTEKAIALTEEICRNIDLAVKLVEKIDYTVVLRGDSTLRGHFPEEADAAVSVIGEVDAWIICPFFLQGGRYTINDIHYVADGDGLVPAGETEFAKDAAFGYKSSNLREWVEEKTKGRIPASSVVSISIELLRKGGPDAVCDRLCSLKKGSTCVVNAASDRDMAVFAAGMVKAELKGKHFLCRTAASFVSARVGIIPIPPILPKDLGIDKERAGGLIVVGSYVPKTTRQVKELKAQCGHFLKCIEVSVDKIAMKSKEEREEEIQRTVEIVDAYLSAQKDTLVMTSRQLITGKDASESLDINFRVSSALVEIVRRIKTKPRYILAKGGITSSDLATKALEAKCAKIAGQALAGVPLWQLGPESRHPGVPYIVFPGNVGNDTAVADVVKSWALPHRRPSTKELLLNAEKGGYAIGAFNVYNLEGIEAVVAAAEEERSPAMLQIHPAAFKQGGVPLVACCISAAEQASVPITVHFDHGASKQELVEAIDLGFHSVMADGSHLSFEENIAYTKFITQLAHSKDMLVEAELGRLSGTEDDLTVEDYEAKLTDLNQAEDFIDRTGIDALAVCIGNVHGKYPPSGPNLRLDLLKDLHALASKKGVFLVLHGASGVPEDLVKSCIERGVRKFNVNTELRKAYMECLSEPKKDLVQVMASAKEKMKAVVVEKMKLFGSAGKA</sequence>
<evidence type="ECO:0000313" key="17">
    <source>
        <dbReference type="RefSeq" id="XP_031404846.1"/>
    </source>
</evidence>
<feature type="domain" description="3-hydroxyisobutyrate dehydrogenase-like NAD-binding" evidence="14">
    <location>
        <begin position="489"/>
        <end position="609"/>
    </location>
</feature>
<dbReference type="GO" id="GO:0051287">
    <property type="term" value="F:NAD binding"/>
    <property type="evidence" value="ECO:0007669"/>
    <property type="project" value="InterPro"/>
</dbReference>
<evidence type="ECO:0000259" key="15">
    <source>
        <dbReference type="Pfam" id="PF17042"/>
    </source>
</evidence>
<dbReference type="GO" id="GO:0008270">
    <property type="term" value="F:zinc ion binding"/>
    <property type="evidence" value="ECO:0007669"/>
    <property type="project" value="InterPro"/>
</dbReference>
<evidence type="ECO:0000256" key="1">
    <source>
        <dbReference type="ARBA" id="ARBA00005715"/>
    </source>
</evidence>
<reference evidence="17" key="2">
    <citation type="submission" date="2025-08" db="UniProtKB">
        <authorList>
            <consortium name="RefSeq"/>
        </authorList>
    </citation>
    <scope>IDENTIFICATION</scope>
    <source>
        <tissue evidence="17">Leaf</tissue>
    </source>
</reference>
<dbReference type="InterPro" id="IPR042213">
    <property type="entry name" value="NBD_C_sf"/>
</dbReference>
<dbReference type="InterPro" id="IPR036291">
    <property type="entry name" value="NAD(P)-bd_dom_sf"/>
</dbReference>
<gene>
    <name evidence="17" type="primary">LOC116213874</name>
</gene>
<dbReference type="EC" id="1.1.1.411" evidence="9"/>
<dbReference type="NCBIfam" id="TIGR00167">
    <property type="entry name" value="cbbA"/>
    <property type="match status" value="1"/>
</dbReference>
<evidence type="ECO:0000259" key="14">
    <source>
        <dbReference type="Pfam" id="PF14833"/>
    </source>
</evidence>
<dbReference type="SUPFAM" id="SSF48179">
    <property type="entry name" value="6-phosphogluconate dehydrogenase C-terminal domain-like"/>
    <property type="match status" value="2"/>
</dbReference>
<dbReference type="PROSITE" id="PS00895">
    <property type="entry name" value="3_HYDROXYISOBUT_DH"/>
    <property type="match status" value="1"/>
</dbReference>
<keyword evidence="6" id="KW-0119">Carbohydrate metabolism</keyword>
<dbReference type="Pfam" id="PF14833">
    <property type="entry name" value="NAD_binding_11"/>
    <property type="match status" value="2"/>
</dbReference>
<evidence type="ECO:0000256" key="4">
    <source>
        <dbReference type="ARBA" id="ARBA00022777"/>
    </source>
</evidence>
<dbReference type="GeneID" id="116213874"/>
<dbReference type="Pfam" id="PF07005">
    <property type="entry name" value="SBD_N"/>
    <property type="match status" value="1"/>
</dbReference>
<dbReference type="InterPro" id="IPR013328">
    <property type="entry name" value="6PGD_dom2"/>
</dbReference>
<evidence type="ECO:0000256" key="5">
    <source>
        <dbReference type="ARBA" id="ARBA00022840"/>
    </source>
</evidence>
<dbReference type="SUPFAM" id="SSF142764">
    <property type="entry name" value="YgbK-like"/>
    <property type="match status" value="1"/>
</dbReference>
<evidence type="ECO:0000259" key="13">
    <source>
        <dbReference type="Pfam" id="PF07005"/>
    </source>
</evidence>
<evidence type="ECO:0000256" key="7">
    <source>
        <dbReference type="ARBA" id="ARBA00037062"/>
    </source>
</evidence>
<evidence type="ECO:0000256" key="2">
    <source>
        <dbReference type="ARBA" id="ARBA00022679"/>
    </source>
</evidence>
<comment type="catalytic activity">
    <reaction evidence="11">
        <text>L-threonate + NAD(+) = 2-dehydro-L-erythronate + NADH + H(+)</text>
        <dbReference type="Rhea" id="RHEA:52548"/>
        <dbReference type="ChEBI" id="CHEBI:15378"/>
        <dbReference type="ChEBI" id="CHEBI:57540"/>
        <dbReference type="ChEBI" id="CHEBI:57561"/>
        <dbReference type="ChEBI" id="CHEBI:57945"/>
        <dbReference type="ChEBI" id="CHEBI:136669"/>
        <dbReference type="EC" id="1.1.1.411"/>
    </reaction>
</comment>
<dbReference type="Gene3D" id="1.10.1040.10">
    <property type="entry name" value="N-(1-d-carboxylethyl)-l-norvaline Dehydrogenase, domain 2"/>
    <property type="match status" value="2"/>
</dbReference>
<feature type="domain" description="Four-carbon acid sugar kinase N-terminal" evidence="13">
    <location>
        <begin position="656"/>
        <end position="893"/>
    </location>
</feature>
<dbReference type="SUPFAM" id="SSF51569">
    <property type="entry name" value="Aldolase"/>
    <property type="match status" value="1"/>
</dbReference>
<dbReference type="NCBIfam" id="NF043037">
    <property type="entry name" value="ThreonDh"/>
    <property type="match status" value="1"/>
</dbReference>
<dbReference type="InterPro" id="IPR013785">
    <property type="entry name" value="Aldolase_TIM"/>
</dbReference>
<feature type="domain" description="6-phosphogluconate dehydrogenase NADP-binding" evidence="12">
    <location>
        <begin position="324"/>
        <end position="483"/>
    </location>
</feature>
<dbReference type="GO" id="GO:0005524">
    <property type="term" value="F:ATP binding"/>
    <property type="evidence" value="ECO:0007669"/>
    <property type="project" value="UniProtKB-KW"/>
</dbReference>
<dbReference type="Pfam" id="PF17042">
    <property type="entry name" value="NBD_C"/>
    <property type="match status" value="1"/>
</dbReference>
<dbReference type="GO" id="GO:0005975">
    <property type="term" value="P:carbohydrate metabolic process"/>
    <property type="evidence" value="ECO:0007669"/>
    <property type="project" value="InterPro"/>
</dbReference>
<evidence type="ECO:0000313" key="16">
    <source>
        <dbReference type="Proteomes" id="UP000515151"/>
    </source>
</evidence>
<dbReference type="Pfam" id="PF03446">
    <property type="entry name" value="NAD_binding_2"/>
    <property type="match status" value="2"/>
</dbReference>
<dbReference type="CDD" id="cd00947">
    <property type="entry name" value="TBP_aldolase_IIB"/>
    <property type="match status" value="1"/>
</dbReference>
<evidence type="ECO:0000259" key="12">
    <source>
        <dbReference type="Pfam" id="PF03446"/>
    </source>
</evidence>
<keyword evidence="4" id="KW-0418">Kinase</keyword>
<evidence type="ECO:0000256" key="11">
    <source>
        <dbReference type="ARBA" id="ARBA00047312"/>
    </source>
</evidence>
<dbReference type="SUPFAM" id="SSF51735">
    <property type="entry name" value="NAD(P)-binding Rossmann-fold domains"/>
    <property type="match status" value="2"/>
</dbReference>
<name>A0A6P8EHD0_PUNGR</name>
<dbReference type="InterPro" id="IPR010737">
    <property type="entry name" value="4-carb_acid_sugar_kinase_N"/>
</dbReference>